<sequence>MRTQLFPALLTGATAWMHVAAAAENSTLYGPDELSLAVATSFLDCLNTTGTEYRLLVDDGWTVVLPVGNRTIELEAADGALYNCLTMPEIMSGMQVAAEDTIESDETHDSSIPAGTASYPWLVAQGAQGKRIVGSRATPSSSSEEDGLARRADALAKRTHYHYYAYLSDYASCANEDLYVRFGSTCYNHASAYASVQFDNVFSSKILTMKIWPHHQCSKGNVRKFTVGPNSVSSCHTRTTYSYHGHYASCSC</sequence>
<dbReference type="AlphaFoldDB" id="A0A1R3R744"/>
<dbReference type="OrthoDB" id="4398414at2759"/>
<organism evidence="2 3">
    <name type="scientific">Aspergillus carbonarius (strain ITEM 5010)</name>
    <dbReference type="NCBI Taxonomy" id="602072"/>
    <lineage>
        <taxon>Eukaryota</taxon>
        <taxon>Fungi</taxon>
        <taxon>Dikarya</taxon>
        <taxon>Ascomycota</taxon>
        <taxon>Pezizomycotina</taxon>
        <taxon>Eurotiomycetes</taxon>
        <taxon>Eurotiomycetidae</taxon>
        <taxon>Eurotiales</taxon>
        <taxon>Aspergillaceae</taxon>
        <taxon>Aspergillus</taxon>
        <taxon>Aspergillus subgen. Circumdati</taxon>
    </lineage>
</organism>
<protein>
    <submittedName>
        <fullName evidence="2">Uncharacterized protein</fullName>
    </submittedName>
</protein>
<evidence type="ECO:0000313" key="3">
    <source>
        <dbReference type="Proteomes" id="UP000188318"/>
    </source>
</evidence>
<accession>A0A1R3R744</accession>
<keyword evidence="3" id="KW-1185">Reference proteome</keyword>
<dbReference type="OMA" id="YASCANE"/>
<keyword evidence="1" id="KW-0732">Signal</keyword>
<proteinExistence type="predicted"/>
<dbReference type="Proteomes" id="UP000188318">
    <property type="component" value="Unassembled WGS sequence"/>
</dbReference>
<name>A0A1R3R744_ASPC5</name>
<reference evidence="3" key="1">
    <citation type="journal article" date="2017" name="Genome Biol.">
        <title>Comparative genomics reveals high biological diversity and specific adaptations in the industrially and medically important fungal genus Aspergillus.</title>
        <authorList>
            <person name="de Vries R.P."/>
            <person name="Riley R."/>
            <person name="Wiebenga A."/>
            <person name="Aguilar-Osorio G."/>
            <person name="Amillis S."/>
            <person name="Uchima C.A."/>
            <person name="Anderluh G."/>
            <person name="Asadollahi M."/>
            <person name="Askin M."/>
            <person name="Barry K."/>
            <person name="Battaglia E."/>
            <person name="Bayram O."/>
            <person name="Benocci T."/>
            <person name="Braus-Stromeyer S.A."/>
            <person name="Caldana C."/>
            <person name="Canovas D."/>
            <person name="Cerqueira G.C."/>
            <person name="Chen F."/>
            <person name="Chen W."/>
            <person name="Choi C."/>
            <person name="Clum A."/>
            <person name="Dos Santos R.A."/>
            <person name="Damasio A.R."/>
            <person name="Diallinas G."/>
            <person name="Emri T."/>
            <person name="Fekete E."/>
            <person name="Flipphi M."/>
            <person name="Freyberg S."/>
            <person name="Gallo A."/>
            <person name="Gournas C."/>
            <person name="Habgood R."/>
            <person name="Hainaut M."/>
            <person name="Harispe M.L."/>
            <person name="Henrissat B."/>
            <person name="Hilden K.S."/>
            <person name="Hope R."/>
            <person name="Hossain A."/>
            <person name="Karabika E."/>
            <person name="Karaffa L."/>
            <person name="Karanyi Z."/>
            <person name="Krasevec N."/>
            <person name="Kuo A."/>
            <person name="Kusch H."/>
            <person name="LaButti K."/>
            <person name="Lagendijk E.L."/>
            <person name="Lapidus A."/>
            <person name="Levasseur A."/>
            <person name="Lindquist E."/>
            <person name="Lipzen A."/>
            <person name="Logrieco A.F."/>
            <person name="MacCabe A."/>
            <person name="Maekelae M.R."/>
            <person name="Malavazi I."/>
            <person name="Melin P."/>
            <person name="Meyer V."/>
            <person name="Mielnichuk N."/>
            <person name="Miskei M."/>
            <person name="Molnar A.P."/>
            <person name="Mule G."/>
            <person name="Ngan C.Y."/>
            <person name="Orejas M."/>
            <person name="Orosz E."/>
            <person name="Ouedraogo J.P."/>
            <person name="Overkamp K.M."/>
            <person name="Park H.-S."/>
            <person name="Perrone G."/>
            <person name="Piumi F."/>
            <person name="Punt P.J."/>
            <person name="Ram A.F."/>
            <person name="Ramon A."/>
            <person name="Rauscher S."/>
            <person name="Record E."/>
            <person name="Riano-Pachon D.M."/>
            <person name="Robert V."/>
            <person name="Roehrig J."/>
            <person name="Ruller R."/>
            <person name="Salamov A."/>
            <person name="Salih N.S."/>
            <person name="Samson R.A."/>
            <person name="Sandor E."/>
            <person name="Sanguinetti M."/>
            <person name="Schuetze T."/>
            <person name="Sepcic K."/>
            <person name="Shelest E."/>
            <person name="Sherlock G."/>
            <person name="Sophianopoulou V."/>
            <person name="Squina F.M."/>
            <person name="Sun H."/>
            <person name="Susca A."/>
            <person name="Todd R.B."/>
            <person name="Tsang A."/>
            <person name="Unkles S.E."/>
            <person name="van de Wiele N."/>
            <person name="van Rossen-Uffink D."/>
            <person name="Oliveira J.V."/>
            <person name="Vesth T.C."/>
            <person name="Visser J."/>
            <person name="Yu J.-H."/>
            <person name="Zhou M."/>
            <person name="Andersen M.R."/>
            <person name="Archer D.B."/>
            <person name="Baker S.E."/>
            <person name="Benoit I."/>
            <person name="Brakhage A.A."/>
            <person name="Braus G.H."/>
            <person name="Fischer R."/>
            <person name="Frisvad J.C."/>
            <person name="Goldman G.H."/>
            <person name="Houbraken J."/>
            <person name="Oakley B."/>
            <person name="Pocsi I."/>
            <person name="Scazzocchio C."/>
            <person name="Seiboth B."/>
            <person name="vanKuyk P.A."/>
            <person name="Wortman J."/>
            <person name="Dyer P.S."/>
            <person name="Grigoriev I.V."/>
        </authorList>
    </citation>
    <scope>NUCLEOTIDE SEQUENCE [LARGE SCALE GENOMIC DNA]</scope>
    <source>
        <strain evidence="3">ITEM 5010</strain>
    </source>
</reference>
<evidence type="ECO:0000256" key="1">
    <source>
        <dbReference type="SAM" id="SignalP"/>
    </source>
</evidence>
<dbReference type="VEuPathDB" id="FungiDB:ASPCADRAFT_135270"/>
<gene>
    <name evidence="2" type="ORF">ASPCADRAFT_135270</name>
</gene>
<dbReference type="EMBL" id="KV907543">
    <property type="protein sequence ID" value="OOF90315.1"/>
    <property type="molecule type" value="Genomic_DNA"/>
</dbReference>
<feature type="signal peptide" evidence="1">
    <location>
        <begin position="1"/>
        <end position="22"/>
    </location>
</feature>
<evidence type="ECO:0000313" key="2">
    <source>
        <dbReference type="EMBL" id="OOF90315.1"/>
    </source>
</evidence>
<feature type="chain" id="PRO_5010376004" evidence="1">
    <location>
        <begin position="23"/>
        <end position="252"/>
    </location>
</feature>